<accession>A0A0D5C460</accession>
<dbReference type="KEGG" id="nin:NADRNF5_1457"/>
<organism evidence="1 2">
    <name type="scientific">Nitrosopumilus adriaticus</name>
    <dbReference type="NCBI Taxonomy" id="1580092"/>
    <lineage>
        <taxon>Archaea</taxon>
        <taxon>Nitrososphaerota</taxon>
        <taxon>Nitrososphaeria</taxon>
        <taxon>Nitrosopumilales</taxon>
        <taxon>Nitrosopumilaceae</taxon>
        <taxon>Nitrosopumilus</taxon>
    </lineage>
</organism>
<dbReference type="AlphaFoldDB" id="A0A0D5C460"/>
<proteinExistence type="predicted"/>
<dbReference type="HOGENOM" id="CLU_200147_0_0_2"/>
<protein>
    <submittedName>
        <fullName evidence="1">Uncharacterized protein</fullName>
    </submittedName>
</protein>
<sequence length="58" mass="6562">MVLLWIGIALGISLFIALSIKYTKTSKFDYIKVNLHCESCGDKTNGFKCPKCEILKKH</sequence>
<evidence type="ECO:0000313" key="2">
    <source>
        <dbReference type="Proteomes" id="UP000032408"/>
    </source>
</evidence>
<reference evidence="1 2" key="2">
    <citation type="journal article" date="2016" name="ISME J.">
        <title>Physiological and genomic characterization of two novel marine thaumarchaeal strains indicates niche differentiation.</title>
        <authorList>
            <person name="Bayer B."/>
            <person name="Vojvoda J."/>
            <person name="Offre P."/>
            <person name="Alves R.J."/>
            <person name="Elisabeth N.H."/>
            <person name="Garcia J.A."/>
            <person name="Volland J.M."/>
            <person name="Srivastava A."/>
            <person name="Schleper C."/>
            <person name="Herndl G.J."/>
        </authorList>
    </citation>
    <scope>NUCLEOTIDE SEQUENCE [LARGE SCALE GENOMIC DNA]</scope>
    <source>
        <strain evidence="1 2">NF5</strain>
    </source>
</reference>
<dbReference type="Proteomes" id="UP000032408">
    <property type="component" value="Chromosome"/>
</dbReference>
<reference evidence="2" key="1">
    <citation type="submission" date="2015-03" db="EMBL/GenBank/DDBJ databases">
        <title>Characterization of two novel Thaumarchaeota isolated from the Northern Adriatic Sea.</title>
        <authorList>
            <person name="Bayer B."/>
            <person name="Vojvoda J."/>
            <person name="Offre P."/>
            <person name="Srivastava A."/>
            <person name="Elisabeth N."/>
            <person name="Garcia J.A.L."/>
            <person name="Schleper C."/>
            <person name="Herndl G.J."/>
        </authorList>
    </citation>
    <scope>NUCLEOTIDE SEQUENCE [LARGE SCALE GENOMIC DNA]</scope>
    <source>
        <strain evidence="2">NF5</strain>
    </source>
</reference>
<dbReference type="EMBL" id="CP011070">
    <property type="protein sequence ID" value="AJW71140.1"/>
    <property type="molecule type" value="Genomic_DNA"/>
</dbReference>
<evidence type="ECO:0000313" key="1">
    <source>
        <dbReference type="EMBL" id="AJW71140.1"/>
    </source>
</evidence>
<gene>
    <name evidence="1" type="ORF">NADRNF5_1457</name>
</gene>
<name>A0A0D5C460_9ARCH</name>
<keyword evidence="2" id="KW-1185">Reference proteome</keyword>